<organism evidence="1 2">
    <name type="scientific">Sphaerodactylus townsendi</name>
    <dbReference type="NCBI Taxonomy" id="933632"/>
    <lineage>
        <taxon>Eukaryota</taxon>
        <taxon>Metazoa</taxon>
        <taxon>Chordata</taxon>
        <taxon>Craniata</taxon>
        <taxon>Vertebrata</taxon>
        <taxon>Euteleostomi</taxon>
        <taxon>Lepidosauria</taxon>
        <taxon>Squamata</taxon>
        <taxon>Bifurcata</taxon>
        <taxon>Gekkota</taxon>
        <taxon>Sphaerodactylidae</taxon>
        <taxon>Sphaerodactylus</taxon>
    </lineage>
</organism>
<reference evidence="1" key="1">
    <citation type="submission" date="2021-08" db="EMBL/GenBank/DDBJ databases">
        <title>The first chromosome-level gecko genome reveals the dynamic sex chromosomes of Neotropical dwarf geckos (Sphaerodactylidae: Sphaerodactylus).</title>
        <authorList>
            <person name="Pinto B.J."/>
            <person name="Keating S.E."/>
            <person name="Gamble T."/>
        </authorList>
    </citation>
    <scope>NUCLEOTIDE SEQUENCE</scope>
    <source>
        <strain evidence="1">TG3544</strain>
    </source>
</reference>
<evidence type="ECO:0000313" key="1">
    <source>
        <dbReference type="EMBL" id="KAH8003059.1"/>
    </source>
</evidence>
<proteinExistence type="predicted"/>
<protein>
    <submittedName>
        <fullName evidence="1">Uncharacterized protein</fullName>
    </submittedName>
</protein>
<keyword evidence="2" id="KW-1185">Reference proteome</keyword>
<dbReference type="Proteomes" id="UP000827872">
    <property type="component" value="Linkage Group LG09"/>
</dbReference>
<dbReference type="EMBL" id="CM037622">
    <property type="protein sequence ID" value="KAH8003059.1"/>
    <property type="molecule type" value="Genomic_DNA"/>
</dbReference>
<evidence type="ECO:0000313" key="2">
    <source>
        <dbReference type="Proteomes" id="UP000827872"/>
    </source>
</evidence>
<sequence>MTEPTTAEKEKKKTIPADLSGRRAVPPNVSNSDEDEVPTMELTGLVPRGVNLKDAFEGWASREEAGRTTLHTESFIRTPELYKVILRHTLAAINEWLKLVGGVRAWKWKAQNIHKQNKASLPPEIVPSFTSGDKTLTSA</sequence>
<name>A0ACB8FCX7_9SAUR</name>
<accession>A0ACB8FCX7</accession>
<comment type="caution">
    <text evidence="1">The sequence shown here is derived from an EMBL/GenBank/DDBJ whole genome shotgun (WGS) entry which is preliminary data.</text>
</comment>
<gene>
    <name evidence="1" type="ORF">K3G42_009720</name>
</gene>